<comment type="caution">
    <text evidence="7">The sequence shown here is derived from an EMBL/GenBank/DDBJ whole genome shotgun (WGS) entry which is preliminary data.</text>
</comment>
<evidence type="ECO:0000256" key="5">
    <source>
        <dbReference type="ARBA" id="ARBA00032054"/>
    </source>
</evidence>
<proteinExistence type="inferred from homology"/>
<sequence>MNIKQFDILYIDLDPTLGREKQKIRPCLVINNQMSIEGTDFVWILPITNREKRFETDIEVKTKKGLITGVIDTIQMRSLDLNARKYNYKDELQDRLKNDVLQAVQTYLKPL</sequence>
<dbReference type="EMBL" id="QSTD01000017">
    <property type="protein sequence ID" value="RGM27269.1"/>
    <property type="molecule type" value="Genomic_DNA"/>
</dbReference>
<evidence type="ECO:0000313" key="9">
    <source>
        <dbReference type="Proteomes" id="UP000814367"/>
    </source>
</evidence>
<dbReference type="GO" id="GO:0004521">
    <property type="term" value="F:RNA endonuclease activity"/>
    <property type="evidence" value="ECO:0007669"/>
    <property type="project" value="TreeGrafter"/>
</dbReference>
<evidence type="ECO:0000313" key="6">
    <source>
        <dbReference type="EMBL" id="MCG6226850.1"/>
    </source>
</evidence>
<comment type="similarity">
    <text evidence="1">Belongs to the PemK/MazF family.</text>
</comment>
<dbReference type="Gene3D" id="2.30.30.110">
    <property type="match status" value="1"/>
</dbReference>
<dbReference type="Pfam" id="PF02452">
    <property type="entry name" value="PemK_toxin"/>
    <property type="match status" value="1"/>
</dbReference>
<keyword evidence="3" id="KW-1277">Toxin-antitoxin system</keyword>
<name>A0A8B2ZCI1_STAWA</name>
<organism evidence="7 8">
    <name type="scientific">Staphylococcus warneri</name>
    <dbReference type="NCBI Taxonomy" id="1292"/>
    <lineage>
        <taxon>Bacteria</taxon>
        <taxon>Bacillati</taxon>
        <taxon>Bacillota</taxon>
        <taxon>Bacilli</taxon>
        <taxon>Bacillales</taxon>
        <taxon>Staphylococcaceae</taxon>
        <taxon>Staphylococcus</taxon>
    </lineage>
</organism>
<evidence type="ECO:0000256" key="2">
    <source>
        <dbReference type="ARBA" id="ARBA00019638"/>
    </source>
</evidence>
<dbReference type="GO" id="GO:0003677">
    <property type="term" value="F:DNA binding"/>
    <property type="evidence" value="ECO:0007669"/>
    <property type="project" value="InterPro"/>
</dbReference>
<dbReference type="SUPFAM" id="SSF50118">
    <property type="entry name" value="Cell growth inhibitor/plasmid maintenance toxic component"/>
    <property type="match status" value="1"/>
</dbReference>
<evidence type="ECO:0000256" key="3">
    <source>
        <dbReference type="ARBA" id="ARBA00022649"/>
    </source>
</evidence>
<evidence type="ECO:0000313" key="8">
    <source>
        <dbReference type="Proteomes" id="UP000261016"/>
    </source>
</evidence>
<evidence type="ECO:0000256" key="4">
    <source>
        <dbReference type="ARBA" id="ARBA00031226"/>
    </source>
</evidence>
<protein>
    <recommendedName>
        <fullName evidence="2">Endoribonuclease MazF</fullName>
    </recommendedName>
    <alternativeName>
        <fullName evidence="4">Toxin MazF</fullName>
    </alternativeName>
    <alternativeName>
        <fullName evidence="5">mRNA interferase MazF</fullName>
    </alternativeName>
</protein>
<dbReference type="EMBL" id="JAANHJ010000018">
    <property type="protein sequence ID" value="MCG6226850.1"/>
    <property type="molecule type" value="Genomic_DNA"/>
</dbReference>
<dbReference type="PANTHER" id="PTHR33988">
    <property type="entry name" value="ENDORIBONUCLEASE MAZF-RELATED"/>
    <property type="match status" value="1"/>
</dbReference>
<reference evidence="6 9" key="2">
    <citation type="submission" date="2020-03" db="EMBL/GenBank/DDBJ databases">
        <title>Comparative genetics of Staphylococcus warneri persistents from caprine mastitis.</title>
        <authorList>
            <person name="Franca C.A."/>
            <person name="Rosa D.S."/>
            <person name="Silva A."/>
            <person name="Rodrigues D.L.N."/>
            <person name="Santos R.G."/>
            <person name="Castillo R.E.H."/>
            <person name="Moreira M.A.S."/>
            <person name="Lima M.C."/>
            <person name="Gouveia G.V."/>
            <person name="Gouveia J.J.S."/>
            <person name="Souza R.F.S."/>
            <person name="Bertram B."/>
            <person name="Azevedo V."/>
            <person name="Costa M."/>
        </authorList>
    </citation>
    <scope>NUCLEOTIDE SEQUENCE [LARGE SCALE GENOMIC DNA]</scope>
    <source>
        <strain evidence="6 9">Cap 9.2</strain>
    </source>
</reference>
<gene>
    <name evidence="7" type="ORF">DXC19_12975</name>
    <name evidence="6" type="ORF">G8J23_12840</name>
</gene>
<reference evidence="7 8" key="1">
    <citation type="submission" date="2018-08" db="EMBL/GenBank/DDBJ databases">
        <title>A genome reference for cultivated species of the human gut microbiota.</title>
        <authorList>
            <person name="Zou Y."/>
            <person name="Xue W."/>
            <person name="Luo G."/>
        </authorList>
    </citation>
    <scope>NUCLEOTIDE SEQUENCE [LARGE SCALE GENOMIC DNA]</scope>
    <source>
        <strain evidence="7 8">OM08-17AT</strain>
    </source>
</reference>
<dbReference type="GO" id="GO:0006402">
    <property type="term" value="P:mRNA catabolic process"/>
    <property type="evidence" value="ECO:0007669"/>
    <property type="project" value="TreeGrafter"/>
</dbReference>
<accession>A0A8B2ZCI1</accession>
<dbReference type="InterPro" id="IPR003477">
    <property type="entry name" value="PemK-like"/>
</dbReference>
<keyword evidence="9" id="KW-1185">Reference proteome</keyword>
<dbReference type="Proteomes" id="UP000261016">
    <property type="component" value="Unassembled WGS sequence"/>
</dbReference>
<dbReference type="AlphaFoldDB" id="A0A8B2ZCI1"/>
<evidence type="ECO:0000256" key="1">
    <source>
        <dbReference type="ARBA" id="ARBA00007521"/>
    </source>
</evidence>
<evidence type="ECO:0000313" key="7">
    <source>
        <dbReference type="EMBL" id="RGM27269.1"/>
    </source>
</evidence>
<dbReference type="GO" id="GO:0016075">
    <property type="term" value="P:rRNA catabolic process"/>
    <property type="evidence" value="ECO:0007669"/>
    <property type="project" value="TreeGrafter"/>
</dbReference>
<dbReference type="InterPro" id="IPR011067">
    <property type="entry name" value="Plasmid_toxin/cell-grow_inhib"/>
</dbReference>
<dbReference type="RefSeq" id="WP_002467526.1">
    <property type="nucleotide sequence ID" value="NZ_CABMFV010000017.1"/>
</dbReference>
<dbReference type="Proteomes" id="UP000814367">
    <property type="component" value="Unassembled WGS sequence"/>
</dbReference>